<evidence type="ECO:0000313" key="1">
    <source>
        <dbReference type="EMBL" id="RGP76969.1"/>
    </source>
</evidence>
<proteinExistence type="predicted"/>
<keyword evidence="2" id="KW-1185">Reference proteome</keyword>
<dbReference type="EMBL" id="PXOG01000103">
    <property type="protein sequence ID" value="RGP76969.1"/>
    <property type="molecule type" value="Genomic_DNA"/>
</dbReference>
<dbReference type="STRING" id="694270.A0A395SXX9"/>
<dbReference type="AlphaFoldDB" id="A0A395SXX9"/>
<evidence type="ECO:0000313" key="2">
    <source>
        <dbReference type="Proteomes" id="UP000266234"/>
    </source>
</evidence>
<sequence>MVGEVISLDWMEAAEKYNPVLSHAWLSFGAERKEIKEVCRDRERAINSLNVQGTSFEDFCNSTLMNEKLWSQFGFRIQDLHSLREDNQLHISRDDMARASLLELNIAENPDFTMEKMIQKAFGIISINGQEVLSIPTNPCTVRVPYQPNVCGSERLDINDLRSLQIPIWEQDMNEENVCLREVGKVDYDLLAVVHLKDDQQSHEYVRIYTRSGANIIAENELESSMNHSWSVKDSPGRYMIFYGLRLR</sequence>
<organism evidence="1 2">
    <name type="scientific">Fusarium longipes</name>
    <dbReference type="NCBI Taxonomy" id="694270"/>
    <lineage>
        <taxon>Eukaryota</taxon>
        <taxon>Fungi</taxon>
        <taxon>Dikarya</taxon>
        <taxon>Ascomycota</taxon>
        <taxon>Pezizomycotina</taxon>
        <taxon>Sordariomycetes</taxon>
        <taxon>Hypocreomycetidae</taxon>
        <taxon>Hypocreales</taxon>
        <taxon>Nectriaceae</taxon>
        <taxon>Fusarium</taxon>
    </lineage>
</organism>
<protein>
    <submittedName>
        <fullName evidence="1">Uncharacterized protein</fullName>
    </submittedName>
</protein>
<dbReference type="Proteomes" id="UP000266234">
    <property type="component" value="Unassembled WGS sequence"/>
</dbReference>
<comment type="caution">
    <text evidence="1">The sequence shown here is derived from an EMBL/GenBank/DDBJ whole genome shotgun (WGS) entry which is preliminary data.</text>
</comment>
<dbReference type="OrthoDB" id="5103079at2759"/>
<gene>
    <name evidence="1" type="ORF">FLONG3_4907</name>
</gene>
<accession>A0A395SXX9</accession>
<reference evidence="1 2" key="1">
    <citation type="journal article" date="2018" name="PLoS Pathog.">
        <title>Evolution of structural diversity of trichothecenes, a family of toxins produced by plant pathogenic and entomopathogenic fungi.</title>
        <authorList>
            <person name="Proctor R.H."/>
            <person name="McCormick S.P."/>
            <person name="Kim H.S."/>
            <person name="Cardoza R.E."/>
            <person name="Stanley A.M."/>
            <person name="Lindo L."/>
            <person name="Kelly A."/>
            <person name="Brown D.W."/>
            <person name="Lee T."/>
            <person name="Vaughan M.M."/>
            <person name="Alexander N.J."/>
            <person name="Busman M."/>
            <person name="Gutierrez S."/>
        </authorList>
    </citation>
    <scope>NUCLEOTIDE SEQUENCE [LARGE SCALE GENOMIC DNA]</scope>
    <source>
        <strain evidence="1 2">NRRL 20695</strain>
    </source>
</reference>
<name>A0A395SXX9_9HYPO</name>